<accession>A0A8J7LTR0</accession>
<sequence>MILRFPDELLLRDPEKPEPPSEPVVYDRKFPIGGQEAIERGFGLPLPWGLSVIGVHNQQNQTIESVSVALGRNVFPPSDRPLIDIPFVDALSASTTTSEQVKLDLWVLPFLNVFASVGRVRGDVDLTVNVNLEDIGEVCVENPIPLRPPICVGNNLSGTVVLPFVTRVNRQSFSFGTTGVYASGRWFGTATAAFTVTRGEKSSDIKSLTAGARFGRRFVFGGGHMFSPYFGVSYLDIETRVSGRTQMGNFFPNGDSINVNYEASIENTDKLSGVLGFNVNFRNGVALQAEWNKNGGSERVVATIQKRF</sequence>
<proteinExistence type="predicted"/>
<evidence type="ECO:0000313" key="2">
    <source>
        <dbReference type="Proteomes" id="UP000619079"/>
    </source>
</evidence>
<evidence type="ECO:0000313" key="1">
    <source>
        <dbReference type="EMBL" id="MBJ6373449.1"/>
    </source>
</evidence>
<dbReference type="Proteomes" id="UP000619079">
    <property type="component" value="Unassembled WGS sequence"/>
</dbReference>
<protein>
    <submittedName>
        <fullName evidence="1">Uncharacterized protein</fullName>
    </submittedName>
</protein>
<dbReference type="RefSeq" id="WP_199026320.1">
    <property type="nucleotide sequence ID" value="NZ_JAELVR010000013.1"/>
</dbReference>
<organism evidence="1 2">
    <name type="scientific">Sedimentitalea arenosa</name>
    <dbReference type="NCBI Taxonomy" id="2798803"/>
    <lineage>
        <taxon>Bacteria</taxon>
        <taxon>Pseudomonadati</taxon>
        <taxon>Pseudomonadota</taxon>
        <taxon>Alphaproteobacteria</taxon>
        <taxon>Rhodobacterales</taxon>
        <taxon>Paracoccaceae</taxon>
        <taxon>Sedimentitalea</taxon>
    </lineage>
</organism>
<comment type="caution">
    <text evidence="1">The sequence shown here is derived from an EMBL/GenBank/DDBJ whole genome shotgun (WGS) entry which is preliminary data.</text>
</comment>
<reference evidence="1" key="1">
    <citation type="submission" date="2020-12" db="EMBL/GenBank/DDBJ databases">
        <title>Sedimentitalea sp. nov., isolated from sand in Incheon.</title>
        <authorList>
            <person name="Kim W."/>
        </authorList>
    </citation>
    <scope>NUCLEOTIDE SEQUENCE</scope>
    <source>
        <strain evidence="1">CAU 1593</strain>
    </source>
</reference>
<gene>
    <name evidence="1" type="ORF">JF290_18125</name>
</gene>
<dbReference type="AlphaFoldDB" id="A0A8J7LTR0"/>
<keyword evidence="2" id="KW-1185">Reference proteome</keyword>
<name>A0A8J7LTR0_9RHOB</name>
<dbReference type="InterPro" id="IPR036709">
    <property type="entry name" value="Autotransporte_beta_dom_sf"/>
</dbReference>
<dbReference type="SUPFAM" id="SSF103515">
    <property type="entry name" value="Autotransporter"/>
    <property type="match status" value="1"/>
</dbReference>
<dbReference type="EMBL" id="JAELVR010000013">
    <property type="protein sequence ID" value="MBJ6373449.1"/>
    <property type="molecule type" value="Genomic_DNA"/>
</dbReference>